<dbReference type="Gene3D" id="1.10.10.10">
    <property type="entry name" value="Winged helix-like DNA-binding domain superfamily/Winged helix DNA-binding domain"/>
    <property type="match status" value="1"/>
</dbReference>
<evidence type="ECO:0000256" key="2">
    <source>
        <dbReference type="ARBA" id="ARBA00023125"/>
    </source>
</evidence>
<gene>
    <name evidence="5" type="ORF">PO587_34615</name>
</gene>
<name>A0ABT5G3Y2_9ACTN</name>
<dbReference type="SMART" id="SM00418">
    <property type="entry name" value="HTH_ARSR"/>
    <property type="match status" value="1"/>
</dbReference>
<reference evidence="5 6" key="1">
    <citation type="journal article" date="2015" name="Int. J. Syst. Evol. Microbiol.">
        <title>Streptomyces gilvifuscus sp. nov., an actinomycete that produces antibacterial compounds isolated from soil.</title>
        <authorList>
            <person name="Nguyen T.M."/>
            <person name="Kim J."/>
        </authorList>
    </citation>
    <scope>NUCLEOTIDE SEQUENCE [LARGE SCALE GENOMIC DNA]</scope>
    <source>
        <strain evidence="5 6">T113</strain>
    </source>
</reference>
<keyword evidence="6" id="KW-1185">Reference proteome</keyword>
<dbReference type="NCBIfam" id="NF033788">
    <property type="entry name" value="HTH_metalloreg"/>
    <property type="match status" value="1"/>
</dbReference>
<dbReference type="CDD" id="cd00090">
    <property type="entry name" value="HTH_ARSR"/>
    <property type="match status" value="1"/>
</dbReference>
<accession>A0ABT5G3Y2</accession>
<dbReference type="PANTHER" id="PTHR33154">
    <property type="entry name" value="TRANSCRIPTIONAL REGULATOR, ARSR FAMILY"/>
    <property type="match status" value="1"/>
</dbReference>
<dbReference type="InterPro" id="IPR036390">
    <property type="entry name" value="WH_DNA-bd_sf"/>
</dbReference>
<keyword evidence="1" id="KW-0805">Transcription regulation</keyword>
<comment type="caution">
    <text evidence="5">The sequence shown here is derived from an EMBL/GenBank/DDBJ whole genome shotgun (WGS) entry which is preliminary data.</text>
</comment>
<dbReference type="SUPFAM" id="SSF46785">
    <property type="entry name" value="Winged helix' DNA-binding domain"/>
    <property type="match status" value="1"/>
</dbReference>
<dbReference type="Proteomes" id="UP001221328">
    <property type="component" value="Unassembled WGS sequence"/>
</dbReference>
<dbReference type="PANTHER" id="PTHR33154:SF33">
    <property type="entry name" value="TRANSCRIPTIONAL REPRESSOR SDPR"/>
    <property type="match status" value="1"/>
</dbReference>
<evidence type="ECO:0000259" key="4">
    <source>
        <dbReference type="PROSITE" id="PS50987"/>
    </source>
</evidence>
<dbReference type="EMBL" id="JAQOSK010000017">
    <property type="protein sequence ID" value="MDC2959571.1"/>
    <property type="molecule type" value="Genomic_DNA"/>
</dbReference>
<protein>
    <submittedName>
        <fullName evidence="5">Helix-turn-helix domain-containing protein</fullName>
    </submittedName>
</protein>
<dbReference type="InterPro" id="IPR011991">
    <property type="entry name" value="ArsR-like_HTH"/>
</dbReference>
<dbReference type="InterPro" id="IPR045981">
    <property type="entry name" value="DUF5937"/>
</dbReference>
<proteinExistence type="predicted"/>
<evidence type="ECO:0000313" key="5">
    <source>
        <dbReference type="EMBL" id="MDC2959571.1"/>
    </source>
</evidence>
<organism evidence="5 6">
    <name type="scientific">Streptomyces gilvifuscus</name>
    <dbReference type="NCBI Taxonomy" id="1550617"/>
    <lineage>
        <taxon>Bacteria</taxon>
        <taxon>Bacillati</taxon>
        <taxon>Actinomycetota</taxon>
        <taxon>Actinomycetes</taxon>
        <taxon>Kitasatosporales</taxon>
        <taxon>Streptomycetaceae</taxon>
        <taxon>Streptomyces</taxon>
    </lineage>
</organism>
<keyword evidence="2" id="KW-0238">DNA-binding</keyword>
<dbReference type="InterPro" id="IPR001845">
    <property type="entry name" value="HTH_ArsR_DNA-bd_dom"/>
</dbReference>
<dbReference type="Pfam" id="PF19361">
    <property type="entry name" value="DUF5937"/>
    <property type="match status" value="1"/>
</dbReference>
<evidence type="ECO:0000256" key="1">
    <source>
        <dbReference type="ARBA" id="ARBA00023015"/>
    </source>
</evidence>
<dbReference type="Pfam" id="PF12840">
    <property type="entry name" value="HTH_20"/>
    <property type="match status" value="1"/>
</dbReference>
<dbReference type="PRINTS" id="PR00778">
    <property type="entry name" value="HTHARSR"/>
</dbReference>
<sequence>MTLRIDISGLPSERVRFAASPLAELTAMLHVLAEPGHHPQFAGWAADVWAGLRPELAERLREAEFLWRSSQADFLIPGRPRSTLAEELDDVDRIDDETYVTAALVTTCGSNRVHFPGRSPLTDATARERALDVAQARGALQEAFAERLLADPASVRARVRRTLEECADAFFDAAWADVAVQLATDLRLKNELLRRQSLGVALASVSGAVTLAPDGDCIIVDKVQDKATAAHGAGVTFIPSVFGRPHLVAVHAPGWHPVVQYPVAEPIPAEPVSLETVTLRLEALAHPVRLRLLRTLARGPHSTAELAHFWELSPPEVSRHLAVLRRAGLLTARRQGRYVRYTLNLSDVTSLGADLLAAVLR</sequence>
<dbReference type="PROSITE" id="PS50987">
    <property type="entry name" value="HTH_ARSR_2"/>
    <property type="match status" value="1"/>
</dbReference>
<keyword evidence="3" id="KW-0804">Transcription</keyword>
<dbReference type="InterPro" id="IPR036388">
    <property type="entry name" value="WH-like_DNA-bd_sf"/>
</dbReference>
<dbReference type="InterPro" id="IPR051081">
    <property type="entry name" value="HTH_MetalResp_TranReg"/>
</dbReference>
<evidence type="ECO:0000313" key="6">
    <source>
        <dbReference type="Proteomes" id="UP001221328"/>
    </source>
</evidence>
<feature type="domain" description="HTH arsR-type" evidence="4">
    <location>
        <begin position="269"/>
        <end position="361"/>
    </location>
</feature>
<evidence type="ECO:0000256" key="3">
    <source>
        <dbReference type="ARBA" id="ARBA00023163"/>
    </source>
</evidence>
<dbReference type="RefSeq" id="WP_272177955.1">
    <property type="nucleotide sequence ID" value="NZ_JAQOSK010000017.1"/>
</dbReference>